<keyword evidence="2" id="KW-1185">Reference proteome</keyword>
<accession>A0A1H3YT37</accession>
<sequence length="31" mass="3676">MLWNPVILILIEKDAIKKAAMKSCFFYDLLF</sequence>
<dbReference type="Proteomes" id="UP000198584">
    <property type="component" value="Unassembled WGS sequence"/>
</dbReference>
<gene>
    <name evidence="1" type="ORF">SAMN05421743_10319</name>
</gene>
<reference evidence="1 2" key="1">
    <citation type="submission" date="2016-10" db="EMBL/GenBank/DDBJ databases">
        <authorList>
            <person name="de Groot N.N."/>
        </authorList>
    </citation>
    <scope>NUCLEOTIDE SEQUENCE [LARGE SCALE GENOMIC DNA]</scope>
    <source>
        <strain evidence="1 2">CCM7597</strain>
    </source>
</reference>
<dbReference type="AlphaFoldDB" id="A0A1H3YT37"/>
<protein>
    <submittedName>
        <fullName evidence="1">Uncharacterized protein</fullName>
    </submittedName>
</protein>
<proteinExistence type="predicted"/>
<evidence type="ECO:0000313" key="2">
    <source>
        <dbReference type="Proteomes" id="UP000198584"/>
    </source>
</evidence>
<dbReference type="EMBL" id="FNQR01000003">
    <property type="protein sequence ID" value="SEA14713.1"/>
    <property type="molecule type" value="Genomic_DNA"/>
</dbReference>
<evidence type="ECO:0000313" key="1">
    <source>
        <dbReference type="EMBL" id="SEA14713.1"/>
    </source>
</evidence>
<name>A0A1H3YT37_9BACI</name>
<organism evidence="1 2">
    <name type="scientific">Thalassobacillus cyri</name>
    <dbReference type="NCBI Taxonomy" id="571932"/>
    <lineage>
        <taxon>Bacteria</taxon>
        <taxon>Bacillati</taxon>
        <taxon>Bacillota</taxon>
        <taxon>Bacilli</taxon>
        <taxon>Bacillales</taxon>
        <taxon>Bacillaceae</taxon>
        <taxon>Thalassobacillus</taxon>
    </lineage>
</organism>